<keyword evidence="1" id="KW-0472">Membrane</keyword>
<accession>A0A1K1MPU8</accession>
<dbReference type="Proteomes" id="UP000183257">
    <property type="component" value="Unassembled WGS sequence"/>
</dbReference>
<reference evidence="3" key="1">
    <citation type="submission" date="2016-11" db="EMBL/GenBank/DDBJ databases">
        <authorList>
            <person name="Varghese N."/>
            <person name="Submissions S."/>
        </authorList>
    </citation>
    <scope>NUCLEOTIDE SEQUENCE [LARGE SCALE GENOMIC DNA]</scope>
    <source>
        <strain evidence="3">DSM 24786</strain>
    </source>
</reference>
<protein>
    <recommendedName>
        <fullName evidence="4">DUF3307 domain-containing protein</fullName>
    </recommendedName>
</protein>
<dbReference type="STRING" id="76595.SAMN05660313_00778"/>
<feature type="transmembrane region" description="Helical" evidence="1">
    <location>
        <begin position="167"/>
        <end position="191"/>
    </location>
</feature>
<evidence type="ECO:0008006" key="4">
    <source>
        <dbReference type="Google" id="ProtNLM"/>
    </source>
</evidence>
<dbReference type="InterPro" id="IPR021737">
    <property type="entry name" value="Phage_phiKZ_Orf197"/>
</dbReference>
<evidence type="ECO:0000313" key="3">
    <source>
        <dbReference type="Proteomes" id="UP000183257"/>
    </source>
</evidence>
<sequence>MLVLTLKLVLAHILGDFVLQPNSWIKDKQKKKHRSIYLYWHTLIHLVALVLILEFNTTYFLGIFAIVISHYCIDLAKLKLQTKKNARTFFFLDQVLHLIVLFVVAYCYTDYTFEFSNMFTPELILFLIAIFLLTNVSSILMKVIISRWKLEDATKKSLKNAGAYIGVLERLFIFVFIILGQWSGIGFLLTAKSVFRFGDLSKSNDRKLTEYILIGTLISFGLAIVIALGYKYMLEQLS</sequence>
<keyword evidence="3" id="KW-1185">Reference proteome</keyword>
<evidence type="ECO:0000313" key="2">
    <source>
        <dbReference type="EMBL" id="SFW25061.1"/>
    </source>
</evidence>
<dbReference type="AlphaFoldDB" id="A0A1K1MPU8"/>
<organism evidence="2 3">
    <name type="scientific">Cellulophaga fucicola</name>
    <dbReference type="NCBI Taxonomy" id="76595"/>
    <lineage>
        <taxon>Bacteria</taxon>
        <taxon>Pseudomonadati</taxon>
        <taxon>Bacteroidota</taxon>
        <taxon>Flavobacteriia</taxon>
        <taxon>Flavobacteriales</taxon>
        <taxon>Flavobacteriaceae</taxon>
        <taxon>Cellulophaga</taxon>
    </lineage>
</organism>
<dbReference type="Pfam" id="PF11750">
    <property type="entry name" value="DUF3307"/>
    <property type="match status" value="1"/>
</dbReference>
<keyword evidence="1" id="KW-0812">Transmembrane</keyword>
<feature type="transmembrane region" description="Helical" evidence="1">
    <location>
        <begin position="123"/>
        <end position="146"/>
    </location>
</feature>
<proteinExistence type="predicted"/>
<gene>
    <name evidence="2" type="ORF">SAMN05660313_00778</name>
</gene>
<dbReference type="RefSeq" id="WP_072302432.1">
    <property type="nucleotide sequence ID" value="NZ_FPIY01000001.1"/>
</dbReference>
<dbReference type="OrthoDB" id="8536716at2"/>
<name>A0A1K1MPU8_9FLAO</name>
<dbReference type="EMBL" id="FPIY01000001">
    <property type="protein sequence ID" value="SFW25061.1"/>
    <property type="molecule type" value="Genomic_DNA"/>
</dbReference>
<feature type="transmembrane region" description="Helical" evidence="1">
    <location>
        <begin position="88"/>
        <end position="111"/>
    </location>
</feature>
<evidence type="ECO:0000256" key="1">
    <source>
        <dbReference type="SAM" id="Phobius"/>
    </source>
</evidence>
<feature type="transmembrane region" description="Helical" evidence="1">
    <location>
        <begin position="211"/>
        <end position="230"/>
    </location>
</feature>
<keyword evidence="1" id="KW-1133">Transmembrane helix</keyword>